<feature type="transmembrane region" description="Helical" evidence="2">
    <location>
        <begin position="54"/>
        <end position="77"/>
    </location>
</feature>
<name>A0A087TM52_STEMI</name>
<evidence type="ECO:0000256" key="2">
    <source>
        <dbReference type="SAM" id="Phobius"/>
    </source>
</evidence>
<keyword evidence="2" id="KW-1133">Transmembrane helix</keyword>
<feature type="region of interest" description="Disordered" evidence="1">
    <location>
        <begin position="117"/>
        <end position="139"/>
    </location>
</feature>
<evidence type="ECO:0000313" key="3">
    <source>
        <dbReference type="EMBL" id="KFM66191.1"/>
    </source>
</evidence>
<evidence type="ECO:0000256" key="1">
    <source>
        <dbReference type="SAM" id="MobiDB-lite"/>
    </source>
</evidence>
<dbReference type="AlphaFoldDB" id="A0A087TM52"/>
<dbReference type="Proteomes" id="UP000054359">
    <property type="component" value="Unassembled WGS sequence"/>
</dbReference>
<keyword evidence="4" id="KW-1185">Reference proteome</keyword>
<gene>
    <name evidence="3" type="ORF">X975_06599</name>
</gene>
<evidence type="ECO:0000313" key="4">
    <source>
        <dbReference type="Proteomes" id="UP000054359"/>
    </source>
</evidence>
<feature type="compositionally biased region" description="Basic and acidic residues" evidence="1">
    <location>
        <begin position="125"/>
        <end position="139"/>
    </location>
</feature>
<keyword evidence="2" id="KW-0812">Transmembrane</keyword>
<protein>
    <submittedName>
        <fullName evidence="3">Uncharacterized protein</fullName>
    </submittedName>
</protein>
<reference evidence="3 4" key="1">
    <citation type="submission" date="2013-11" db="EMBL/GenBank/DDBJ databases">
        <title>Genome sequencing of Stegodyphus mimosarum.</title>
        <authorList>
            <person name="Bechsgaard J."/>
        </authorList>
    </citation>
    <scope>NUCLEOTIDE SEQUENCE [LARGE SCALE GENOMIC DNA]</scope>
</reference>
<proteinExistence type="predicted"/>
<feature type="non-terminal residue" evidence="3">
    <location>
        <position position="139"/>
    </location>
</feature>
<accession>A0A087TM52</accession>
<organism evidence="3 4">
    <name type="scientific">Stegodyphus mimosarum</name>
    <name type="common">African social velvet spider</name>
    <dbReference type="NCBI Taxonomy" id="407821"/>
    <lineage>
        <taxon>Eukaryota</taxon>
        <taxon>Metazoa</taxon>
        <taxon>Ecdysozoa</taxon>
        <taxon>Arthropoda</taxon>
        <taxon>Chelicerata</taxon>
        <taxon>Arachnida</taxon>
        <taxon>Araneae</taxon>
        <taxon>Araneomorphae</taxon>
        <taxon>Entelegynae</taxon>
        <taxon>Eresoidea</taxon>
        <taxon>Eresidae</taxon>
        <taxon>Stegodyphus</taxon>
    </lineage>
</organism>
<feature type="transmembrane region" description="Helical" evidence="2">
    <location>
        <begin position="97"/>
        <end position="116"/>
    </location>
</feature>
<keyword evidence="2" id="KW-0472">Membrane</keyword>
<dbReference type="EMBL" id="KK115851">
    <property type="protein sequence ID" value="KFM66191.1"/>
    <property type="molecule type" value="Genomic_DNA"/>
</dbReference>
<sequence>MLRSRVSGFVDLDGLGMEFNISRALAFSSGLISLDLGTETMMISYVVNLSVDSVSISVTIAALDIAVSISVLSAVLFEFTVVTVDFVSVLVGDGLSIILMAITCTAISSIMTVSVLSQGSSGQGNKEKSLEHNGEGRYV</sequence>